<organism evidence="2 3">
    <name type="scientific">Methylophaga frappieri (strain ATCC BAA-2434 / DSM 25690 / JAM7)</name>
    <dbReference type="NCBI Taxonomy" id="754477"/>
    <lineage>
        <taxon>Bacteria</taxon>
        <taxon>Pseudomonadati</taxon>
        <taxon>Pseudomonadota</taxon>
        <taxon>Gammaproteobacteria</taxon>
        <taxon>Thiotrichales</taxon>
        <taxon>Piscirickettsiaceae</taxon>
        <taxon>Methylophaga</taxon>
    </lineage>
</organism>
<dbReference type="HOGENOM" id="CLU_382562_0_0_6"/>
<accession>I1YKF9</accession>
<dbReference type="STRING" id="754477.Q7C_2266"/>
<dbReference type="AlphaFoldDB" id="I1YKF9"/>
<dbReference type="Proteomes" id="UP000009145">
    <property type="component" value="Chromosome"/>
</dbReference>
<proteinExistence type="predicted"/>
<dbReference type="EMBL" id="CP003380">
    <property type="protein sequence ID" value="AFJ03402.1"/>
    <property type="molecule type" value="Genomic_DNA"/>
</dbReference>
<evidence type="ECO:0000313" key="2">
    <source>
        <dbReference type="EMBL" id="AFJ03402.1"/>
    </source>
</evidence>
<protein>
    <submittedName>
        <fullName evidence="2">PilZ domain-containing protein</fullName>
    </submittedName>
</protein>
<dbReference type="InterPro" id="IPR009875">
    <property type="entry name" value="PilZ_domain"/>
</dbReference>
<dbReference type="Pfam" id="PF07238">
    <property type="entry name" value="PilZ"/>
    <property type="match status" value="2"/>
</dbReference>
<evidence type="ECO:0000259" key="1">
    <source>
        <dbReference type="Pfam" id="PF07238"/>
    </source>
</evidence>
<sequence>MAQSSSREQNKLFLEQLERQRLQKPCLRHIDLRGRVPGECQAYQMGDRVHYLDDRSYVLLKSLLEQNHNQFTIGVYERWQKALKRLLEQDNGAQQTARSVAIAQPANNINLVSFDHLISRQEPRLNLTTSVLIDTGEVQYHAGTLNISATAIRISMRRAHQISAGQSLWLSLPALQESAPEGLLTDIACRLLKVSHDARYTQAVILLNPDKNKVLENWLTDWISQQHAENLLDLDNDLSNLASEYLLRLYCQSLPQLLLWCPDAASRPIFIHAQPEMKTLANDLFTLLSEQKSTFETWNASQSFIMVLTPSGELQIRDLQHHDDLSSWLSSLTVEDKLFWVQQQPTTFDTDTVQQAFLPLQELQPETTSQLVAQLSQCQHLFQITQLDGLIALIKRRSSSHAAQKLLEKSQTMPEPQPLVLHLERHEERYQIRTPVRLHLPDHVGEYVSEEVSIAGVSLQIPSHINLTIGSRVNLDFVRWQGQTKLKLTNLPYEVRNQSQWQGQTRLGLKRITSSCTTAVNTFFIDVMRKNRPTLRLCHADKFLHTTSRLFADTLRQHLHDTLLYFGLDSQNNRLLQSVASSEINQAAEKMPLWSAINDHAGRLTAEIKLPLTEQQQSWNALIVVFRNAGQGWQIQTDPPLASPAGKVLLRRAIAAEEQYVFHCHLAPVKSGTWSKSTDLQQQLTALRQHNSHKVKQLRETLSRLFAVAHLTDITCLIDDLAQ</sequence>
<reference evidence="2 3" key="1">
    <citation type="journal article" date="2012" name="J. Bacteriol.">
        <title>Complete genome sequences of Methylophaga sp. strain JAM1 and Methylophaga sp. strain JAM7.</title>
        <authorList>
            <person name="Villeneuve C."/>
            <person name="Martineau C."/>
            <person name="Mauffrey F."/>
            <person name="Villemur R."/>
        </authorList>
    </citation>
    <scope>NUCLEOTIDE SEQUENCE [LARGE SCALE GENOMIC DNA]</scope>
    <source>
        <strain evidence="2 3">JAM7</strain>
    </source>
</reference>
<keyword evidence="3" id="KW-1185">Reference proteome</keyword>
<dbReference type="GO" id="GO:0035438">
    <property type="term" value="F:cyclic-di-GMP binding"/>
    <property type="evidence" value="ECO:0007669"/>
    <property type="project" value="InterPro"/>
</dbReference>
<gene>
    <name evidence="2" type="ordered locus">Q7C_2266</name>
</gene>
<dbReference type="KEGG" id="mec:Q7C_2266"/>
<name>I1YKF9_METFJ</name>
<dbReference type="PATRIC" id="fig|754477.3.peg.2233"/>
<dbReference type="RefSeq" id="WP_014704821.1">
    <property type="nucleotide sequence ID" value="NC_017856.1"/>
</dbReference>
<feature type="domain" description="PilZ" evidence="1">
    <location>
        <begin position="120"/>
        <end position="197"/>
    </location>
</feature>
<dbReference type="Gene3D" id="2.40.10.220">
    <property type="entry name" value="predicted glycosyltransferase like domains"/>
    <property type="match status" value="1"/>
</dbReference>
<feature type="domain" description="PilZ" evidence="1">
    <location>
        <begin position="425"/>
        <end position="510"/>
    </location>
</feature>
<evidence type="ECO:0000313" key="3">
    <source>
        <dbReference type="Proteomes" id="UP000009145"/>
    </source>
</evidence>
<dbReference type="OrthoDB" id="6208912at2"/>